<comment type="caution">
    <text evidence="2">The sequence shown here is derived from an EMBL/GenBank/DDBJ whole genome shotgun (WGS) entry which is preliminary data.</text>
</comment>
<evidence type="ECO:0000256" key="1">
    <source>
        <dbReference type="ARBA" id="ARBA00022490"/>
    </source>
</evidence>
<dbReference type="GO" id="GO:0043743">
    <property type="term" value="F:LPPG:FO 2-phospho-L-lactate transferase activity"/>
    <property type="evidence" value="ECO:0007669"/>
    <property type="project" value="InterPro"/>
</dbReference>
<dbReference type="NCBIfam" id="TIGR01826">
    <property type="entry name" value="CofD_related"/>
    <property type="match status" value="1"/>
</dbReference>
<dbReference type="CDD" id="cd07187">
    <property type="entry name" value="YvcK_like"/>
    <property type="match status" value="1"/>
</dbReference>
<dbReference type="PANTHER" id="PTHR30135:SF3">
    <property type="entry name" value="GLUCONEOGENESIS FACTOR-RELATED"/>
    <property type="match status" value="1"/>
</dbReference>
<name>A0A1F8CV38_9BACT</name>
<reference evidence="2 3" key="1">
    <citation type="journal article" date="2016" name="Nat. Commun.">
        <title>Thousands of microbial genomes shed light on interconnected biogeochemical processes in an aquifer system.</title>
        <authorList>
            <person name="Anantharaman K."/>
            <person name="Brown C.T."/>
            <person name="Hug L.A."/>
            <person name="Sharon I."/>
            <person name="Castelle C.J."/>
            <person name="Probst A.J."/>
            <person name="Thomas B.C."/>
            <person name="Singh A."/>
            <person name="Wilkins M.J."/>
            <person name="Karaoz U."/>
            <person name="Brodie E.L."/>
            <person name="Williams K.H."/>
            <person name="Hubbard S.S."/>
            <person name="Banfield J.F."/>
        </authorList>
    </citation>
    <scope>NUCLEOTIDE SEQUENCE [LARGE SCALE GENOMIC DNA]</scope>
</reference>
<dbReference type="SUPFAM" id="SSF142338">
    <property type="entry name" value="CofD-like"/>
    <property type="match status" value="1"/>
</dbReference>
<dbReference type="EMBL" id="MGHY01000004">
    <property type="protein sequence ID" value="OGM80121.1"/>
    <property type="molecule type" value="Genomic_DNA"/>
</dbReference>
<dbReference type="Gene3D" id="3.40.50.10680">
    <property type="entry name" value="CofD-like domains"/>
    <property type="match status" value="1"/>
</dbReference>
<gene>
    <name evidence="2" type="ORF">A2382_01615</name>
</gene>
<dbReference type="AlphaFoldDB" id="A0A1F8CV38"/>
<evidence type="ECO:0000313" key="3">
    <source>
        <dbReference type="Proteomes" id="UP000178999"/>
    </source>
</evidence>
<dbReference type="InterPro" id="IPR002882">
    <property type="entry name" value="CofD"/>
</dbReference>
<organism evidence="2 3">
    <name type="scientific">Candidatus Woesebacteria bacterium RIFOXYB1_FULL_38_16</name>
    <dbReference type="NCBI Taxonomy" id="1802538"/>
    <lineage>
        <taxon>Bacteria</taxon>
        <taxon>Candidatus Woeseibacteriota</taxon>
    </lineage>
</organism>
<dbReference type="Proteomes" id="UP000178999">
    <property type="component" value="Unassembled WGS sequence"/>
</dbReference>
<evidence type="ECO:0000313" key="2">
    <source>
        <dbReference type="EMBL" id="OGM80121.1"/>
    </source>
</evidence>
<protein>
    <recommendedName>
        <fullName evidence="4">Gluconeogenesis factor</fullName>
    </recommendedName>
</protein>
<dbReference type="InterPro" id="IPR010119">
    <property type="entry name" value="Gluconeogen_factor"/>
</dbReference>
<dbReference type="InterPro" id="IPR038136">
    <property type="entry name" value="CofD-like_dom_sf"/>
</dbReference>
<dbReference type="Pfam" id="PF01933">
    <property type="entry name" value="CofD"/>
    <property type="match status" value="1"/>
</dbReference>
<evidence type="ECO:0008006" key="4">
    <source>
        <dbReference type="Google" id="ProtNLM"/>
    </source>
</evidence>
<accession>A0A1F8CV38</accession>
<dbReference type="PANTHER" id="PTHR30135">
    <property type="entry name" value="UNCHARACTERIZED PROTEIN YVCK-RELATED"/>
    <property type="match status" value="1"/>
</dbReference>
<dbReference type="STRING" id="1802538.A2382_01615"/>
<sequence>MKNILVIGGGTGTYTVLKGLRAFPVNLSVIISMTDSGGSNKVLRDEFGLLPTSDIRQCIVALASTRTNGLIRDLFTYRYSQGTGITGMTFGNLFMVALTDLYGSQEKAIEKTCQFLDVRGNILPVTFDNTNLVARYESGRQVLGEHLIDDPDETLGKQKIIELEVFPPAKANPKALKAIKEADLIVIGPGDLYTSIICNLVVDNIGTAIKKSKAKKIYVLNLMNKFGQTNQFTADDYLSEIEKYLGKNTIDYCLVNTNHHFSKSTLKRYQQENASLVVNNLRTTKRLKIIKGDFVSEYISDKVPGDRLKRSFIRHDSDKLAKAIYKLI</sequence>
<proteinExistence type="predicted"/>
<keyword evidence="1" id="KW-0963">Cytoplasm</keyword>